<comment type="caution">
    <text evidence="4">The sequence shown here is derived from an EMBL/GenBank/DDBJ whole genome shotgun (WGS) entry which is preliminary data.</text>
</comment>
<organism evidence="4 5">
    <name type="scientific">Pelatocladus maniniholoensis HA4357-MV3</name>
    <dbReference type="NCBI Taxonomy" id="1117104"/>
    <lineage>
        <taxon>Bacteria</taxon>
        <taxon>Bacillati</taxon>
        <taxon>Cyanobacteriota</taxon>
        <taxon>Cyanophyceae</taxon>
        <taxon>Nostocales</taxon>
        <taxon>Nostocaceae</taxon>
        <taxon>Pelatocladus</taxon>
    </lineage>
</organism>
<dbReference type="InterPro" id="IPR027806">
    <property type="entry name" value="HARBI1_dom"/>
</dbReference>
<evidence type="ECO:0000256" key="1">
    <source>
        <dbReference type="ARBA" id="ARBA00001968"/>
    </source>
</evidence>
<sequence>MKAQLVVDQVSGKIICTAYGIGRIHDFRLLKNTKVRFHDSQLCLADKGYQGIAKIHAISCIPAKKPRGANLSPANRQHNRNLAQLRIVGEHINRRLKIFRILKEQYRNRRKRFGLRCNLIAGLLNYELALFS</sequence>
<feature type="domain" description="DDE Tnp4" evidence="3">
    <location>
        <begin position="1"/>
        <end position="120"/>
    </location>
</feature>
<comment type="cofactor">
    <cofactor evidence="1">
        <name>a divalent metal cation</name>
        <dbReference type="ChEBI" id="CHEBI:60240"/>
    </cofactor>
</comment>
<accession>A0A9E3HC14</accession>
<keyword evidence="2" id="KW-0479">Metal-binding</keyword>
<dbReference type="GO" id="GO:0046872">
    <property type="term" value="F:metal ion binding"/>
    <property type="evidence" value="ECO:0007669"/>
    <property type="project" value="UniProtKB-KW"/>
</dbReference>
<evidence type="ECO:0000313" key="4">
    <source>
        <dbReference type="EMBL" id="MBW4434680.1"/>
    </source>
</evidence>
<dbReference type="AlphaFoldDB" id="A0A9E3HC14"/>
<reference evidence="4" key="2">
    <citation type="journal article" date="2022" name="Microbiol. Resour. Announc.">
        <title>Metagenome Sequencing to Explore Phylogenomics of Terrestrial Cyanobacteria.</title>
        <authorList>
            <person name="Ward R.D."/>
            <person name="Stajich J.E."/>
            <person name="Johansen J.R."/>
            <person name="Huntemann M."/>
            <person name="Clum A."/>
            <person name="Foster B."/>
            <person name="Foster B."/>
            <person name="Roux S."/>
            <person name="Palaniappan K."/>
            <person name="Varghese N."/>
            <person name="Mukherjee S."/>
            <person name="Reddy T.B.K."/>
            <person name="Daum C."/>
            <person name="Copeland A."/>
            <person name="Chen I.A."/>
            <person name="Ivanova N.N."/>
            <person name="Kyrpides N.C."/>
            <person name="Shapiro N."/>
            <person name="Eloe-Fadrosh E.A."/>
            <person name="Pietrasiak N."/>
        </authorList>
    </citation>
    <scope>NUCLEOTIDE SEQUENCE</scope>
    <source>
        <strain evidence="4">HA4357-MV3</strain>
    </source>
</reference>
<name>A0A9E3HC14_9NOST</name>
<evidence type="ECO:0000313" key="5">
    <source>
        <dbReference type="Proteomes" id="UP000813215"/>
    </source>
</evidence>
<protein>
    <submittedName>
        <fullName evidence="4">Transposase</fullName>
    </submittedName>
</protein>
<dbReference type="EMBL" id="JAHHHW010000139">
    <property type="protein sequence ID" value="MBW4434680.1"/>
    <property type="molecule type" value="Genomic_DNA"/>
</dbReference>
<dbReference type="Proteomes" id="UP000813215">
    <property type="component" value="Unassembled WGS sequence"/>
</dbReference>
<evidence type="ECO:0000256" key="2">
    <source>
        <dbReference type="ARBA" id="ARBA00022723"/>
    </source>
</evidence>
<proteinExistence type="predicted"/>
<gene>
    <name evidence="4" type="ORF">KME28_23945</name>
</gene>
<dbReference type="Pfam" id="PF13359">
    <property type="entry name" value="DDE_Tnp_4"/>
    <property type="match status" value="1"/>
</dbReference>
<reference evidence="4" key="1">
    <citation type="submission" date="2021-05" db="EMBL/GenBank/DDBJ databases">
        <authorList>
            <person name="Pietrasiak N."/>
            <person name="Ward R."/>
            <person name="Stajich J.E."/>
            <person name="Kurbessoian T."/>
        </authorList>
    </citation>
    <scope>NUCLEOTIDE SEQUENCE</scope>
    <source>
        <strain evidence="4">HA4357-MV3</strain>
    </source>
</reference>
<evidence type="ECO:0000259" key="3">
    <source>
        <dbReference type="Pfam" id="PF13359"/>
    </source>
</evidence>